<dbReference type="PANTHER" id="PTHR36849:SF1">
    <property type="entry name" value="CYTOPLASMIC PROTEIN"/>
    <property type="match status" value="1"/>
</dbReference>
<proteinExistence type="predicted"/>
<reference evidence="1 2" key="1">
    <citation type="submission" date="2016-04" db="EMBL/GenBank/DDBJ databases">
        <title>Peptidophaga gingivicola gen. nov., sp. nov., isolated from human subgingival plaque.</title>
        <authorList>
            <person name="Beall C.J."/>
            <person name="Mokrzan E.M."/>
            <person name="Griffen A.L."/>
            <person name="Leys E.J."/>
        </authorList>
    </citation>
    <scope>NUCLEOTIDE SEQUENCE [LARGE SCALE GENOMIC DNA]</scope>
    <source>
        <strain evidence="1 2">BA112</strain>
    </source>
</reference>
<name>A0A179B5X4_9ACTO</name>
<dbReference type="Pfam" id="PF22752">
    <property type="entry name" value="DUF488-N3i"/>
    <property type="match status" value="1"/>
</dbReference>
<comment type="caution">
    <text evidence="1">The sequence shown here is derived from an EMBL/GenBank/DDBJ whole genome shotgun (WGS) entry which is preliminary data.</text>
</comment>
<dbReference type="Proteomes" id="UP000078368">
    <property type="component" value="Unassembled WGS sequence"/>
</dbReference>
<sequence>MLVDKLWPRGVSKAKAAVDEWAKDLTPSTDLRKWFHEDTAGRWDEFRSAYRRELEEGDAVSAFLSHAPEHVTLVYAGKDAVHNHAKVLRDVLLDVAKWQRGEDPSADGARASS</sequence>
<evidence type="ECO:0008006" key="3">
    <source>
        <dbReference type="Google" id="ProtNLM"/>
    </source>
</evidence>
<evidence type="ECO:0000313" key="2">
    <source>
        <dbReference type="Proteomes" id="UP000078368"/>
    </source>
</evidence>
<protein>
    <recommendedName>
        <fullName evidence="3">MarR family transcriptional regulator</fullName>
    </recommendedName>
</protein>
<keyword evidence="2" id="KW-1185">Reference proteome</keyword>
<evidence type="ECO:0000313" key="1">
    <source>
        <dbReference type="EMBL" id="OAP87096.1"/>
    </source>
</evidence>
<organism evidence="1 2">
    <name type="scientific">Peptidiphaga gingivicola</name>
    <dbReference type="NCBI Taxonomy" id="2741497"/>
    <lineage>
        <taxon>Bacteria</taxon>
        <taxon>Bacillati</taxon>
        <taxon>Actinomycetota</taxon>
        <taxon>Actinomycetes</taxon>
        <taxon>Actinomycetales</taxon>
        <taxon>Actinomycetaceae</taxon>
        <taxon>Peptidiphaga</taxon>
    </lineage>
</organism>
<accession>A0A179B5X4</accession>
<gene>
    <name evidence="1" type="ORF">A4H34_04705</name>
</gene>
<dbReference type="EMBL" id="LVZK01000001">
    <property type="protein sequence ID" value="OAP87096.1"/>
    <property type="molecule type" value="Genomic_DNA"/>
</dbReference>
<dbReference type="AlphaFoldDB" id="A0A179B5X4"/>
<dbReference type="PANTHER" id="PTHR36849">
    <property type="entry name" value="CYTOPLASMIC PROTEIN-RELATED"/>
    <property type="match status" value="1"/>
</dbReference>
<dbReference type="STRING" id="1823756.A4H34_04705"/>
<dbReference type="InterPro" id="IPR052552">
    <property type="entry name" value="YeaO-like"/>
</dbReference>